<keyword evidence="1" id="KW-0813">Transport</keyword>
<evidence type="ECO:0000256" key="1">
    <source>
        <dbReference type="ARBA" id="ARBA00022448"/>
    </source>
</evidence>
<name>A0ABV1BT99_9FIRM</name>
<sequence>MKTLKLSDISKKYNDITVLANANAEFTSSKITCIRGQSGAGKTTLLNIIMGVEKTDKGIVEFVNDNGQSVKPVLSAVFQDCRLIEHLSPVINVKMVLKKNKKNSAKDVAFAVKSELLKLLDKEALDKPCSELSGGMKRRVEIVRAVMAESDIVIMDEPFAGLDEVTKDNVINYIINNINNRIVIISTHDEEDVKKLRANVLFVDNKAGSCYNNV</sequence>
<dbReference type="SUPFAM" id="SSF52540">
    <property type="entry name" value="P-loop containing nucleoside triphosphate hydrolases"/>
    <property type="match status" value="1"/>
</dbReference>
<dbReference type="EMBL" id="JBBMER010000002">
    <property type="protein sequence ID" value="MEQ2378975.1"/>
    <property type="molecule type" value="Genomic_DNA"/>
</dbReference>
<dbReference type="InterPro" id="IPR027417">
    <property type="entry name" value="P-loop_NTPase"/>
</dbReference>
<reference evidence="5 6" key="1">
    <citation type="submission" date="2024-03" db="EMBL/GenBank/DDBJ databases">
        <title>Human intestinal bacterial collection.</title>
        <authorList>
            <person name="Pauvert C."/>
            <person name="Hitch T.C.A."/>
            <person name="Clavel T."/>
        </authorList>
    </citation>
    <scope>NUCLEOTIDE SEQUENCE [LARGE SCALE GENOMIC DNA]</scope>
    <source>
        <strain evidence="5 6">CLA-AA-H255</strain>
    </source>
</reference>
<dbReference type="PANTHER" id="PTHR42788:SF19">
    <property type="entry name" value="ALIPHATIC SULFONATES IMPORT ATP-BINDING PROTEIN SSUB 2"/>
    <property type="match status" value="1"/>
</dbReference>
<dbReference type="GO" id="GO:0005524">
    <property type="term" value="F:ATP binding"/>
    <property type="evidence" value="ECO:0007669"/>
    <property type="project" value="UniProtKB-KW"/>
</dbReference>
<dbReference type="PROSITE" id="PS50893">
    <property type="entry name" value="ABC_TRANSPORTER_2"/>
    <property type="match status" value="1"/>
</dbReference>
<dbReference type="InterPro" id="IPR017871">
    <property type="entry name" value="ABC_transporter-like_CS"/>
</dbReference>
<dbReference type="InterPro" id="IPR003593">
    <property type="entry name" value="AAA+_ATPase"/>
</dbReference>
<evidence type="ECO:0000259" key="4">
    <source>
        <dbReference type="PROSITE" id="PS50893"/>
    </source>
</evidence>
<accession>A0ABV1BT99</accession>
<keyword evidence="2" id="KW-0547">Nucleotide-binding</keyword>
<gene>
    <name evidence="5" type="ORF">WMO14_03620</name>
</gene>
<dbReference type="Proteomes" id="UP001442364">
    <property type="component" value="Unassembled WGS sequence"/>
</dbReference>
<comment type="caution">
    <text evidence="5">The sequence shown here is derived from an EMBL/GenBank/DDBJ whole genome shotgun (WGS) entry which is preliminary data.</text>
</comment>
<organism evidence="5 6">
    <name type="scientific">[Lactobacillus] rogosae</name>
    <dbReference type="NCBI Taxonomy" id="706562"/>
    <lineage>
        <taxon>Bacteria</taxon>
        <taxon>Bacillati</taxon>
        <taxon>Bacillota</taxon>
        <taxon>Clostridia</taxon>
        <taxon>Lachnospirales</taxon>
        <taxon>Lachnospiraceae</taxon>
        <taxon>Lachnospira</taxon>
    </lineage>
</organism>
<proteinExistence type="predicted"/>
<keyword evidence="6" id="KW-1185">Reference proteome</keyword>
<dbReference type="SMART" id="SM00382">
    <property type="entry name" value="AAA"/>
    <property type="match status" value="1"/>
</dbReference>
<dbReference type="PROSITE" id="PS00211">
    <property type="entry name" value="ABC_TRANSPORTER_1"/>
    <property type="match status" value="1"/>
</dbReference>
<feature type="domain" description="ABC transporter" evidence="4">
    <location>
        <begin position="4"/>
        <end position="214"/>
    </location>
</feature>
<dbReference type="InterPro" id="IPR003439">
    <property type="entry name" value="ABC_transporter-like_ATP-bd"/>
</dbReference>
<dbReference type="Pfam" id="PF00005">
    <property type="entry name" value="ABC_tran"/>
    <property type="match status" value="1"/>
</dbReference>
<evidence type="ECO:0000313" key="6">
    <source>
        <dbReference type="Proteomes" id="UP001442364"/>
    </source>
</evidence>
<dbReference type="InterPro" id="IPR050166">
    <property type="entry name" value="ABC_transporter_ATP-bind"/>
</dbReference>
<dbReference type="PANTHER" id="PTHR42788">
    <property type="entry name" value="TAURINE IMPORT ATP-BINDING PROTEIN-RELATED"/>
    <property type="match status" value="1"/>
</dbReference>
<evidence type="ECO:0000256" key="2">
    <source>
        <dbReference type="ARBA" id="ARBA00022741"/>
    </source>
</evidence>
<dbReference type="RefSeq" id="WP_349153292.1">
    <property type="nucleotide sequence ID" value="NZ_JBBMER010000002.1"/>
</dbReference>
<evidence type="ECO:0000256" key="3">
    <source>
        <dbReference type="ARBA" id="ARBA00022840"/>
    </source>
</evidence>
<protein>
    <submittedName>
        <fullName evidence="5">ATP-binding cassette domain-containing protein</fullName>
    </submittedName>
</protein>
<evidence type="ECO:0000313" key="5">
    <source>
        <dbReference type="EMBL" id="MEQ2378975.1"/>
    </source>
</evidence>
<keyword evidence="3 5" id="KW-0067">ATP-binding</keyword>
<dbReference type="Gene3D" id="3.40.50.300">
    <property type="entry name" value="P-loop containing nucleotide triphosphate hydrolases"/>
    <property type="match status" value="1"/>
</dbReference>